<organism evidence="2 3">
    <name type="scientific">Trichogramma kaykai</name>
    <dbReference type="NCBI Taxonomy" id="54128"/>
    <lineage>
        <taxon>Eukaryota</taxon>
        <taxon>Metazoa</taxon>
        <taxon>Ecdysozoa</taxon>
        <taxon>Arthropoda</taxon>
        <taxon>Hexapoda</taxon>
        <taxon>Insecta</taxon>
        <taxon>Pterygota</taxon>
        <taxon>Neoptera</taxon>
        <taxon>Endopterygota</taxon>
        <taxon>Hymenoptera</taxon>
        <taxon>Apocrita</taxon>
        <taxon>Proctotrupomorpha</taxon>
        <taxon>Chalcidoidea</taxon>
        <taxon>Trichogrammatidae</taxon>
        <taxon>Trichogramma</taxon>
    </lineage>
</organism>
<evidence type="ECO:0000313" key="2">
    <source>
        <dbReference type="EMBL" id="KAL3394165.1"/>
    </source>
</evidence>
<feature type="compositionally biased region" description="Low complexity" evidence="1">
    <location>
        <begin position="116"/>
        <end position="129"/>
    </location>
</feature>
<proteinExistence type="predicted"/>
<protein>
    <submittedName>
        <fullName evidence="2">Uncharacterized protein</fullName>
    </submittedName>
</protein>
<keyword evidence="3" id="KW-1185">Reference proteome</keyword>
<feature type="region of interest" description="Disordered" evidence="1">
    <location>
        <begin position="33"/>
        <end position="65"/>
    </location>
</feature>
<gene>
    <name evidence="2" type="ORF">TKK_011213</name>
</gene>
<dbReference type="EMBL" id="JBJJXI010000092">
    <property type="protein sequence ID" value="KAL3394165.1"/>
    <property type="molecule type" value="Genomic_DNA"/>
</dbReference>
<sequence length="150" mass="17041">MPQRASLRLETFAEESSPEKEICSLTRVDVQQQQANSNDNNEVYLPSICGPAKRSSRREKTRRARFALDLETPREEEEDLTPRVAERNSGPGCVLVSCPKISRKPGRARYKDSLSRSRTSSSSQNRQLRPSNFVQSITDNYLGYCRMALT</sequence>
<reference evidence="2 3" key="1">
    <citation type="journal article" date="2024" name="bioRxiv">
        <title>A reference genome for Trichogramma kaykai: A tiny desert-dwelling parasitoid wasp with competing sex-ratio distorters.</title>
        <authorList>
            <person name="Culotta J."/>
            <person name="Lindsey A.R."/>
        </authorList>
    </citation>
    <scope>NUCLEOTIDE SEQUENCE [LARGE SCALE GENOMIC DNA]</scope>
    <source>
        <strain evidence="2 3">KSX58</strain>
    </source>
</reference>
<name>A0ABD2WMG3_9HYME</name>
<evidence type="ECO:0000313" key="3">
    <source>
        <dbReference type="Proteomes" id="UP001627154"/>
    </source>
</evidence>
<feature type="region of interest" description="Disordered" evidence="1">
    <location>
        <begin position="105"/>
        <end position="132"/>
    </location>
</feature>
<evidence type="ECO:0000256" key="1">
    <source>
        <dbReference type="SAM" id="MobiDB-lite"/>
    </source>
</evidence>
<feature type="compositionally biased region" description="Basic residues" evidence="1">
    <location>
        <begin position="54"/>
        <end position="65"/>
    </location>
</feature>
<accession>A0ABD2WMG3</accession>
<dbReference type="AlphaFoldDB" id="A0ABD2WMG3"/>
<comment type="caution">
    <text evidence="2">The sequence shown here is derived from an EMBL/GenBank/DDBJ whole genome shotgun (WGS) entry which is preliminary data.</text>
</comment>
<dbReference type="Proteomes" id="UP001627154">
    <property type="component" value="Unassembled WGS sequence"/>
</dbReference>